<feature type="transmembrane region" description="Helical" evidence="6">
    <location>
        <begin position="17"/>
        <end position="38"/>
    </location>
</feature>
<dbReference type="PANTHER" id="PTHR32060">
    <property type="entry name" value="TAIL-SPECIFIC PROTEASE"/>
    <property type="match status" value="1"/>
</dbReference>
<dbReference type="Gene3D" id="3.30.750.44">
    <property type="match status" value="1"/>
</dbReference>
<dbReference type="CDD" id="cd07560">
    <property type="entry name" value="Peptidase_S41_CPP"/>
    <property type="match status" value="1"/>
</dbReference>
<dbReference type="InterPro" id="IPR029045">
    <property type="entry name" value="ClpP/crotonase-like_dom_sf"/>
</dbReference>
<proteinExistence type="inferred from homology"/>
<evidence type="ECO:0000256" key="6">
    <source>
        <dbReference type="SAM" id="Phobius"/>
    </source>
</evidence>
<sequence length="412" mass="44419">MYYNQDDRGQGGRGVKFLALLFAAIVIAGISFLAGTLMGPLKEEETSGLEAQFPGITDIQDFDKLFEVRETLYQTYYKDIDDALLIEGAIKGMVDSLGDPYTVFFNAEEYSAFNEEGTGNYVGIGIMVGAKDDKIVVITTFDGTPAYEAGIRSGDVIVKVEGVEYKGSQMDQAVSIIRGEAGQAVNLTIEREGTQMDLSVVRDHIKLVNVEAEMLESGVGLVTLLQFSENTSAEFKGALDSLKAQGAKGFIVDLRGNPGGYLDESIKIASNFIKKDEDVVYTLDKFGQKKTYKSYGGDYLGVPLVVLIDEGSASASEVVAGALKDYSAATFVGHNSFGKGIVQMVYNVGEAEGLKVTVSSYYSPKGTNIHGTGIMPDVVVDLPEGFSEGEYDRLKDTQLQKALEILKGKLGN</sequence>
<dbReference type="Gene3D" id="3.90.226.10">
    <property type="entry name" value="2-enoyl-CoA Hydratase, Chain A, domain 1"/>
    <property type="match status" value="1"/>
</dbReference>
<keyword evidence="4 5" id="KW-0720">Serine protease</keyword>
<dbReference type="InterPro" id="IPR041489">
    <property type="entry name" value="PDZ_6"/>
</dbReference>
<dbReference type="InterPro" id="IPR004447">
    <property type="entry name" value="Peptidase_S41A"/>
</dbReference>
<name>A0ABS4G557_9CLOT</name>
<dbReference type="InterPro" id="IPR036034">
    <property type="entry name" value="PDZ_sf"/>
</dbReference>
<dbReference type="GO" id="GO:0006508">
    <property type="term" value="P:proteolysis"/>
    <property type="evidence" value="ECO:0007669"/>
    <property type="project" value="UniProtKB-KW"/>
</dbReference>
<dbReference type="SUPFAM" id="SSF50156">
    <property type="entry name" value="PDZ domain-like"/>
    <property type="match status" value="1"/>
</dbReference>
<dbReference type="InterPro" id="IPR055210">
    <property type="entry name" value="CtpA/B_N"/>
</dbReference>
<gene>
    <name evidence="8" type="ORF">J2Z34_002194</name>
</gene>
<accession>A0ABS4G557</accession>
<comment type="caution">
    <text evidence="8">The sequence shown here is derived from an EMBL/GenBank/DDBJ whole genome shotgun (WGS) entry which is preliminary data.</text>
</comment>
<evidence type="ECO:0000256" key="5">
    <source>
        <dbReference type="RuleBase" id="RU004404"/>
    </source>
</evidence>
<reference evidence="8 9" key="1">
    <citation type="submission" date="2021-03" db="EMBL/GenBank/DDBJ databases">
        <title>Genomic Encyclopedia of Type Strains, Phase IV (KMG-IV): sequencing the most valuable type-strain genomes for metagenomic binning, comparative biology and taxonomic classification.</title>
        <authorList>
            <person name="Goeker M."/>
        </authorList>
    </citation>
    <scope>NUCLEOTIDE SEQUENCE [LARGE SCALE GENOMIC DNA]</scope>
    <source>
        <strain evidence="8 9">DSM 6139</strain>
    </source>
</reference>
<keyword evidence="6" id="KW-0472">Membrane</keyword>
<protein>
    <submittedName>
        <fullName evidence="8">Carboxyl-terminal processing protease</fullName>
        <ecNumber evidence="8">3.4.21.102</ecNumber>
    </submittedName>
</protein>
<keyword evidence="6" id="KW-1133">Transmembrane helix</keyword>
<dbReference type="EC" id="3.4.21.102" evidence="8"/>
<evidence type="ECO:0000256" key="4">
    <source>
        <dbReference type="ARBA" id="ARBA00022825"/>
    </source>
</evidence>
<evidence type="ECO:0000256" key="2">
    <source>
        <dbReference type="ARBA" id="ARBA00022670"/>
    </source>
</evidence>
<dbReference type="InterPro" id="IPR001478">
    <property type="entry name" value="PDZ"/>
</dbReference>
<dbReference type="PANTHER" id="PTHR32060:SF30">
    <property type="entry name" value="CARBOXY-TERMINAL PROCESSING PROTEASE CTPA"/>
    <property type="match status" value="1"/>
</dbReference>
<dbReference type="CDD" id="cd06782">
    <property type="entry name" value="cpPDZ_CPP-like"/>
    <property type="match status" value="1"/>
</dbReference>
<dbReference type="Gene3D" id="2.30.42.10">
    <property type="match status" value="1"/>
</dbReference>
<dbReference type="SUPFAM" id="SSF52096">
    <property type="entry name" value="ClpP/crotonase"/>
    <property type="match status" value="1"/>
</dbReference>
<dbReference type="Pfam" id="PF03572">
    <property type="entry name" value="Peptidase_S41"/>
    <property type="match status" value="1"/>
</dbReference>
<keyword evidence="9" id="KW-1185">Reference proteome</keyword>
<evidence type="ECO:0000313" key="9">
    <source>
        <dbReference type="Proteomes" id="UP001519271"/>
    </source>
</evidence>
<comment type="similarity">
    <text evidence="1 5">Belongs to the peptidase S41A family.</text>
</comment>
<keyword evidence="2 5" id="KW-0645">Protease</keyword>
<organism evidence="8 9">
    <name type="scientific">Youngiibacter multivorans</name>
    <dbReference type="NCBI Taxonomy" id="937251"/>
    <lineage>
        <taxon>Bacteria</taxon>
        <taxon>Bacillati</taxon>
        <taxon>Bacillota</taxon>
        <taxon>Clostridia</taxon>
        <taxon>Eubacteriales</taxon>
        <taxon>Clostridiaceae</taxon>
        <taxon>Youngiibacter</taxon>
    </lineage>
</organism>
<dbReference type="EMBL" id="JAGGKC010000018">
    <property type="protein sequence ID" value="MBP1919698.1"/>
    <property type="molecule type" value="Genomic_DNA"/>
</dbReference>
<dbReference type="Proteomes" id="UP001519271">
    <property type="component" value="Unassembled WGS sequence"/>
</dbReference>
<dbReference type="SMART" id="SM00228">
    <property type="entry name" value="PDZ"/>
    <property type="match status" value="1"/>
</dbReference>
<feature type="domain" description="PDZ" evidence="7">
    <location>
        <begin position="110"/>
        <end position="178"/>
    </location>
</feature>
<evidence type="ECO:0000256" key="3">
    <source>
        <dbReference type="ARBA" id="ARBA00022801"/>
    </source>
</evidence>
<dbReference type="NCBIfam" id="TIGR00225">
    <property type="entry name" value="prc"/>
    <property type="match status" value="1"/>
</dbReference>
<evidence type="ECO:0000313" key="8">
    <source>
        <dbReference type="EMBL" id="MBP1919698.1"/>
    </source>
</evidence>
<keyword evidence="6" id="KW-0812">Transmembrane</keyword>
<dbReference type="SMART" id="SM00245">
    <property type="entry name" value="TSPc"/>
    <property type="match status" value="1"/>
</dbReference>
<dbReference type="RefSeq" id="WP_245250624.1">
    <property type="nucleotide sequence ID" value="NZ_JAGGKC010000018.1"/>
</dbReference>
<dbReference type="InterPro" id="IPR005151">
    <property type="entry name" value="Tail-specific_protease"/>
</dbReference>
<dbReference type="GO" id="GO:0004252">
    <property type="term" value="F:serine-type endopeptidase activity"/>
    <property type="evidence" value="ECO:0007669"/>
    <property type="project" value="UniProtKB-EC"/>
</dbReference>
<keyword evidence="3 5" id="KW-0378">Hydrolase</keyword>
<dbReference type="Pfam" id="PF22694">
    <property type="entry name" value="CtpB_N-like"/>
    <property type="match status" value="1"/>
</dbReference>
<evidence type="ECO:0000259" key="7">
    <source>
        <dbReference type="PROSITE" id="PS50106"/>
    </source>
</evidence>
<dbReference type="Pfam" id="PF17820">
    <property type="entry name" value="PDZ_6"/>
    <property type="match status" value="1"/>
</dbReference>
<evidence type="ECO:0000256" key="1">
    <source>
        <dbReference type="ARBA" id="ARBA00009179"/>
    </source>
</evidence>
<dbReference type="PROSITE" id="PS50106">
    <property type="entry name" value="PDZ"/>
    <property type="match status" value="1"/>
</dbReference>